<accession>A0A564FYL1</accession>
<evidence type="ECO:0000313" key="1">
    <source>
        <dbReference type="EMBL" id="GJD57796.1"/>
    </source>
</evidence>
<dbReference type="Pfam" id="PF03693">
    <property type="entry name" value="ParD_antitoxin"/>
    <property type="match status" value="1"/>
</dbReference>
<reference evidence="2 3" key="1">
    <citation type="submission" date="2019-06" db="EMBL/GenBank/DDBJ databases">
        <authorList>
            <person name="Rodrigo-Torres L."/>
            <person name="Arahal R. D."/>
            <person name="Lucena T."/>
        </authorList>
    </citation>
    <scope>NUCLEOTIDE SEQUENCE [LARGE SCALE GENOMIC DNA]</scope>
    <source>
        <strain evidence="2 3">SW08-7</strain>
    </source>
</reference>
<dbReference type="Gene3D" id="6.10.10.120">
    <property type="entry name" value="Antitoxin ParD1-like"/>
    <property type="match status" value="1"/>
</dbReference>
<dbReference type="RefSeq" id="WP_144764565.1">
    <property type="nucleotide sequence ID" value="NZ_BPQI01000120.1"/>
</dbReference>
<evidence type="ECO:0000313" key="3">
    <source>
        <dbReference type="Proteomes" id="UP000401717"/>
    </source>
</evidence>
<dbReference type="OrthoDB" id="9815501at2"/>
<proteinExistence type="predicted"/>
<protein>
    <submittedName>
        <fullName evidence="2">Antitoxin ParD1</fullName>
    </submittedName>
</protein>
<keyword evidence="4" id="KW-1185">Reference proteome</keyword>
<dbReference type="NCBIfam" id="TIGR02606">
    <property type="entry name" value="antidote_CC2985"/>
    <property type="match status" value="1"/>
</dbReference>
<dbReference type="AlphaFoldDB" id="A0A564FYL1"/>
<reference evidence="1" key="2">
    <citation type="journal article" date="2021" name="Front. Microbiol.">
        <title>Comprehensive Comparative Genomics and Phenotyping of Methylobacterium Species.</title>
        <authorList>
            <person name="Alessa O."/>
            <person name="Ogura Y."/>
            <person name="Fujitani Y."/>
            <person name="Takami H."/>
            <person name="Hayashi T."/>
            <person name="Sahin N."/>
            <person name="Tani A."/>
        </authorList>
    </citation>
    <scope>NUCLEOTIDE SEQUENCE</scope>
    <source>
        <strain evidence="1">DSM 22415</strain>
    </source>
</reference>
<dbReference type="InterPro" id="IPR038296">
    <property type="entry name" value="ParD_sf"/>
</dbReference>
<dbReference type="InterPro" id="IPR022789">
    <property type="entry name" value="ParD"/>
</dbReference>
<organism evidence="2 3">
    <name type="scientific">Methylobacterium dankookense</name>
    <dbReference type="NCBI Taxonomy" id="560405"/>
    <lineage>
        <taxon>Bacteria</taxon>
        <taxon>Pseudomonadati</taxon>
        <taxon>Pseudomonadota</taxon>
        <taxon>Alphaproteobacteria</taxon>
        <taxon>Hyphomicrobiales</taxon>
        <taxon>Methylobacteriaceae</taxon>
        <taxon>Methylobacterium</taxon>
    </lineage>
</organism>
<dbReference type="EMBL" id="BPQI01000120">
    <property type="protein sequence ID" value="GJD57796.1"/>
    <property type="molecule type" value="Genomic_DNA"/>
</dbReference>
<reference evidence="1" key="3">
    <citation type="submission" date="2021-08" db="EMBL/GenBank/DDBJ databases">
        <authorList>
            <person name="Tani A."/>
            <person name="Ola A."/>
            <person name="Ogura Y."/>
            <person name="Katsura K."/>
            <person name="Hayashi T."/>
        </authorList>
    </citation>
    <scope>NUCLEOTIDE SEQUENCE</scope>
    <source>
        <strain evidence="1">DSM 22415</strain>
    </source>
</reference>
<dbReference type="PANTHER" id="PTHR36582:SF2">
    <property type="entry name" value="ANTITOXIN PARD"/>
    <property type="match status" value="1"/>
</dbReference>
<evidence type="ECO:0000313" key="2">
    <source>
        <dbReference type="EMBL" id="VUF12964.1"/>
    </source>
</evidence>
<gene>
    <name evidence="2" type="primary">parD1_2</name>
    <name evidence="1" type="ORF">IFDJLNFL_3709</name>
    <name evidence="2" type="ORF">MTDSW087_02659</name>
</gene>
<evidence type="ECO:0000313" key="4">
    <source>
        <dbReference type="Proteomes" id="UP001055303"/>
    </source>
</evidence>
<dbReference type="EMBL" id="CABFVH010000015">
    <property type="protein sequence ID" value="VUF12964.1"/>
    <property type="molecule type" value="Genomic_DNA"/>
</dbReference>
<sequence>MSKPVILDSAQAAFVEGLVTTGRFPSADEAVTAALRLLNAREARLSELRDAWREGVESGDYEPVEAFLDDLAAEFAAPAQAGP</sequence>
<dbReference type="PANTHER" id="PTHR36582">
    <property type="entry name" value="ANTITOXIN PARD"/>
    <property type="match status" value="1"/>
</dbReference>
<dbReference type="Proteomes" id="UP001055303">
    <property type="component" value="Unassembled WGS sequence"/>
</dbReference>
<dbReference type="Proteomes" id="UP000401717">
    <property type="component" value="Unassembled WGS sequence"/>
</dbReference>
<name>A0A564FYL1_9HYPH</name>